<feature type="region of interest" description="Disordered" evidence="13">
    <location>
        <begin position="721"/>
        <end position="740"/>
    </location>
</feature>
<dbReference type="InterPro" id="IPR042113">
    <property type="entry name" value="P_AcTrfase_dom1"/>
</dbReference>
<sequence>MPSSGDGPEAAGPSNASRPTTLGCMTGTGARSIYVASAEGDTGKSTIALGVLAVLTAAGGRVGVFRPISRAAAGEHDYILDLLHQFASVDIPYEQCIGVTYDDVHADPDAAVAEIVDRYHTVAEQCDNVLVIGSDYTDVASPSELSFNARIAANLSAPIILVVKAFERQPQEVKAVAEMLMADIKAAHATTVGVVANRCDPDRLLEVVAALGSVDVRTWALPDEPLLVAPTMAELCEALDGVLYSGEADLLEREALEVMVGGMTVEHILERLSESMVVIAPADRSDVLLALVNANAAEGFPRLSGIIINGGLRPHPMIDALVKGLRPTLPIIACDHGTYETARIAAHTRGAMVSGSVRKIDAAMSLMERYVSPQDLLAELDLHTPEVVTPQMFEYQLLAQAKSDRQRIVLPEGGDDRILRATDRLVRRGVAELTLLGDPDSVRRRANELGVDLSEVDIIDPATSELAEEFAPIYAELRKHKGMTLERASEVVRDESYFGTMLLHTGRVDGMVSGAVHTTAQTIRPAFEIIKTVPGVSTVSSVFFMCLADRVLTYGDCAVVPDPTAEELADIAVSSAQTAAAFGIEQRVAMLSYSTGGSGSGKDVDKVRTATELVRERAPELLVEGPIQYDAAIEPSVAAAKMPDSPVAGRATVLIFPDLNTGNNTYKAVQRSAGAIAIGPVLQGLNKPMNDLSRGALVSDIVNTVAITAIQAQNIKKALAATERGPRTETPGGEENGSDA</sequence>
<protein>
    <recommendedName>
        <fullName evidence="7">Phosphate acetyltransferase</fullName>
        <ecNumber evidence="6">2.3.1.8</ecNumber>
    </recommendedName>
    <alternativeName>
        <fullName evidence="11">Phosphotransacetylase</fullName>
    </alternativeName>
</protein>
<keyword evidence="9" id="KW-0808">Transferase</keyword>
<keyword evidence="17" id="KW-1185">Reference proteome</keyword>
<accession>A0ABN3HZR4</accession>
<dbReference type="CDD" id="cd03109">
    <property type="entry name" value="DTBS"/>
    <property type="match status" value="1"/>
</dbReference>
<comment type="function">
    <text evidence="12">Involved in acetate metabolism.</text>
</comment>
<dbReference type="EC" id="2.3.1.8" evidence="6"/>
<dbReference type="InterPro" id="IPR010766">
    <property type="entry name" value="DRTGG"/>
</dbReference>
<evidence type="ECO:0000256" key="10">
    <source>
        <dbReference type="ARBA" id="ARBA00023315"/>
    </source>
</evidence>
<dbReference type="Pfam" id="PF01515">
    <property type="entry name" value="PTA_PTB"/>
    <property type="match status" value="1"/>
</dbReference>
<evidence type="ECO:0000256" key="9">
    <source>
        <dbReference type="ARBA" id="ARBA00022679"/>
    </source>
</evidence>
<comment type="catalytic activity">
    <reaction evidence="1">
        <text>acetyl-CoA + phosphate = acetyl phosphate + CoA</text>
        <dbReference type="Rhea" id="RHEA:19521"/>
        <dbReference type="ChEBI" id="CHEBI:22191"/>
        <dbReference type="ChEBI" id="CHEBI:43474"/>
        <dbReference type="ChEBI" id="CHEBI:57287"/>
        <dbReference type="ChEBI" id="CHEBI:57288"/>
        <dbReference type="EC" id="2.3.1.8"/>
    </reaction>
</comment>
<dbReference type="Gene3D" id="3.40.50.10750">
    <property type="entry name" value="Isocitrate/Isopropylmalate dehydrogenase-like"/>
    <property type="match status" value="1"/>
</dbReference>
<evidence type="ECO:0000256" key="11">
    <source>
        <dbReference type="ARBA" id="ARBA00031108"/>
    </source>
</evidence>
<feature type="domain" description="Phosphate acetyl/butaryl transferase" evidence="14">
    <location>
        <begin position="392"/>
        <end position="709"/>
    </location>
</feature>
<dbReference type="PIRSF" id="PIRSF006107">
    <property type="entry name" value="PhpActrans_proteobac"/>
    <property type="match status" value="1"/>
</dbReference>
<dbReference type="SUPFAM" id="SSF75138">
    <property type="entry name" value="HprK N-terminal domain-like"/>
    <property type="match status" value="1"/>
</dbReference>
<comment type="similarity">
    <text evidence="5">In the N-terminal section; belongs to the CobB/CobQ family.</text>
</comment>
<dbReference type="Gene3D" id="3.40.1390.20">
    <property type="entry name" value="HprK N-terminal domain-like"/>
    <property type="match status" value="1"/>
</dbReference>
<keyword evidence="10" id="KW-0012">Acyltransferase</keyword>
<evidence type="ECO:0000256" key="4">
    <source>
        <dbReference type="ARBA" id="ARBA00008756"/>
    </source>
</evidence>
<comment type="similarity">
    <text evidence="4">In the C-terminal section; belongs to the phosphate acetyltransferase and butyryltransferase family.</text>
</comment>
<dbReference type="SUPFAM" id="SSF53659">
    <property type="entry name" value="Isocitrate/Isopropylmalate dehydrogenase-like"/>
    <property type="match status" value="1"/>
</dbReference>
<dbReference type="SUPFAM" id="SSF52540">
    <property type="entry name" value="P-loop containing nucleoside triphosphate hydrolases"/>
    <property type="match status" value="1"/>
</dbReference>
<proteinExistence type="inferred from homology"/>
<dbReference type="InterPro" id="IPR027417">
    <property type="entry name" value="P-loop_NTPase"/>
</dbReference>
<comment type="pathway">
    <text evidence="3">Metabolic intermediate biosynthesis; acetyl-CoA biosynthesis; acetyl-CoA from acetate: step 2/2.</text>
</comment>
<evidence type="ECO:0000259" key="14">
    <source>
        <dbReference type="Pfam" id="PF01515"/>
    </source>
</evidence>
<evidence type="ECO:0000256" key="13">
    <source>
        <dbReference type="SAM" id="MobiDB-lite"/>
    </source>
</evidence>
<feature type="region of interest" description="Disordered" evidence="13">
    <location>
        <begin position="1"/>
        <end position="22"/>
    </location>
</feature>
<dbReference type="EMBL" id="BAAARB010000024">
    <property type="protein sequence ID" value="GAA2390971.1"/>
    <property type="molecule type" value="Genomic_DNA"/>
</dbReference>
<dbReference type="Gene3D" id="3.40.50.10950">
    <property type="match status" value="1"/>
</dbReference>
<dbReference type="InterPro" id="IPR042112">
    <property type="entry name" value="P_AcTrfase_dom2"/>
</dbReference>
<gene>
    <name evidence="16" type="primary">pta</name>
    <name evidence="16" type="ORF">GCM10009855_33680</name>
</gene>
<dbReference type="InterPro" id="IPR004614">
    <property type="entry name" value="P_AcTrfase"/>
</dbReference>
<dbReference type="InterPro" id="IPR028979">
    <property type="entry name" value="Ser_kin/Pase_Hpr-like_N_sf"/>
</dbReference>
<dbReference type="Proteomes" id="UP001501170">
    <property type="component" value="Unassembled WGS sequence"/>
</dbReference>
<dbReference type="Gene3D" id="3.40.50.300">
    <property type="entry name" value="P-loop containing nucleotide triphosphate hydrolases"/>
    <property type="match status" value="1"/>
</dbReference>
<evidence type="ECO:0000256" key="8">
    <source>
        <dbReference type="ARBA" id="ARBA00022490"/>
    </source>
</evidence>
<dbReference type="Pfam" id="PF07085">
    <property type="entry name" value="DRTGG"/>
    <property type="match status" value="1"/>
</dbReference>
<comment type="caution">
    <text evidence="16">The sequence shown here is derived from an EMBL/GenBank/DDBJ whole genome shotgun (WGS) entry which is preliminary data.</text>
</comment>
<dbReference type="InterPro" id="IPR002505">
    <property type="entry name" value="PTA_PTB"/>
</dbReference>
<evidence type="ECO:0000256" key="2">
    <source>
        <dbReference type="ARBA" id="ARBA00004496"/>
    </source>
</evidence>
<evidence type="ECO:0000256" key="6">
    <source>
        <dbReference type="ARBA" id="ARBA00012707"/>
    </source>
</evidence>
<evidence type="ECO:0000256" key="1">
    <source>
        <dbReference type="ARBA" id="ARBA00000705"/>
    </source>
</evidence>
<evidence type="ECO:0000256" key="5">
    <source>
        <dbReference type="ARBA" id="ARBA00009786"/>
    </source>
</evidence>
<dbReference type="PANTHER" id="PTHR43356:SF3">
    <property type="entry name" value="PHOSPHATE ACETYLTRANSFERASE"/>
    <property type="match status" value="1"/>
</dbReference>
<evidence type="ECO:0000256" key="7">
    <source>
        <dbReference type="ARBA" id="ARBA00021528"/>
    </source>
</evidence>
<dbReference type="NCBIfam" id="NF007233">
    <property type="entry name" value="PRK09653.1"/>
    <property type="match status" value="1"/>
</dbReference>
<dbReference type="NCBIfam" id="NF004167">
    <property type="entry name" value="PRK05632.1"/>
    <property type="match status" value="1"/>
</dbReference>
<dbReference type="Pfam" id="PF13500">
    <property type="entry name" value="AAA_26"/>
    <property type="match status" value="1"/>
</dbReference>
<name>A0ABN3HZR4_9ACTN</name>
<dbReference type="InterPro" id="IPR016475">
    <property type="entry name" value="P-Actrans_bac"/>
</dbReference>
<evidence type="ECO:0000313" key="16">
    <source>
        <dbReference type="EMBL" id="GAA2390971.1"/>
    </source>
</evidence>
<feature type="domain" description="DRTGG" evidence="15">
    <location>
        <begin position="234"/>
        <end position="346"/>
    </location>
</feature>
<keyword evidence="8" id="KW-0963">Cytoplasm</keyword>
<evidence type="ECO:0000313" key="17">
    <source>
        <dbReference type="Proteomes" id="UP001501170"/>
    </source>
</evidence>
<dbReference type="InterPro" id="IPR050500">
    <property type="entry name" value="Phos_Acetyltrans/Butyryltrans"/>
</dbReference>
<organism evidence="16 17">
    <name type="scientific">Gordonia cholesterolivorans</name>
    <dbReference type="NCBI Taxonomy" id="559625"/>
    <lineage>
        <taxon>Bacteria</taxon>
        <taxon>Bacillati</taxon>
        <taxon>Actinomycetota</taxon>
        <taxon>Actinomycetes</taxon>
        <taxon>Mycobacteriales</taxon>
        <taxon>Gordoniaceae</taxon>
        <taxon>Gordonia</taxon>
    </lineage>
</organism>
<reference evidence="16 17" key="1">
    <citation type="journal article" date="2019" name="Int. J. Syst. Evol. Microbiol.">
        <title>The Global Catalogue of Microorganisms (GCM) 10K type strain sequencing project: providing services to taxonomists for standard genome sequencing and annotation.</title>
        <authorList>
            <consortium name="The Broad Institute Genomics Platform"/>
            <consortium name="The Broad Institute Genome Sequencing Center for Infectious Disease"/>
            <person name="Wu L."/>
            <person name="Ma J."/>
        </authorList>
    </citation>
    <scope>NUCLEOTIDE SEQUENCE [LARGE SCALE GENOMIC DNA]</scope>
    <source>
        <strain evidence="16 17">JCM 16227</strain>
    </source>
</reference>
<comment type="subcellular location">
    <subcellularLocation>
        <location evidence="2">Cytoplasm</location>
    </subcellularLocation>
</comment>
<dbReference type="NCBIfam" id="TIGR00651">
    <property type="entry name" value="pta"/>
    <property type="match status" value="1"/>
</dbReference>
<evidence type="ECO:0000259" key="15">
    <source>
        <dbReference type="Pfam" id="PF07085"/>
    </source>
</evidence>
<evidence type="ECO:0000256" key="3">
    <source>
        <dbReference type="ARBA" id="ARBA00004989"/>
    </source>
</evidence>
<evidence type="ECO:0000256" key="12">
    <source>
        <dbReference type="ARBA" id="ARBA00049955"/>
    </source>
</evidence>
<dbReference type="PANTHER" id="PTHR43356">
    <property type="entry name" value="PHOSPHATE ACETYLTRANSFERASE"/>
    <property type="match status" value="1"/>
</dbReference>